<keyword evidence="4" id="KW-0029">Amino-acid transport</keyword>
<dbReference type="EMBL" id="AP024601">
    <property type="protein sequence ID" value="BCU80803.1"/>
    <property type="molecule type" value="Genomic_DNA"/>
</dbReference>
<keyword evidence="5 7" id="KW-1133">Transmembrane helix</keyword>
<dbReference type="GO" id="GO:0016020">
    <property type="term" value="C:membrane"/>
    <property type="evidence" value="ECO:0007669"/>
    <property type="project" value="UniProtKB-SubCell"/>
</dbReference>
<evidence type="ECO:0000256" key="5">
    <source>
        <dbReference type="ARBA" id="ARBA00022989"/>
    </source>
</evidence>
<feature type="transmembrane region" description="Helical" evidence="7">
    <location>
        <begin position="340"/>
        <end position="359"/>
    </location>
</feature>
<keyword evidence="2" id="KW-0813">Transport</keyword>
<reference evidence="9" key="2">
    <citation type="journal article" date="2021" name="Microbiol. Resour. Announc.">
        <title>Complete Genome Sequence of Polycladomyces abyssicola JIR-001T, Isolated from Hemipelagic Sediment in Deep Seawater.</title>
        <authorList>
            <person name="Tsubouchi T."/>
            <person name="Kaneko Y."/>
        </authorList>
    </citation>
    <scope>NUCLEOTIDE SEQUENCE</scope>
    <source>
        <strain evidence="9">JIR-001</strain>
    </source>
</reference>
<proteinExistence type="predicted"/>
<dbReference type="PROSITE" id="PS00218">
    <property type="entry name" value="AMINO_ACID_PERMEASE_1"/>
    <property type="match status" value="1"/>
</dbReference>
<dbReference type="RefSeq" id="WP_212774124.1">
    <property type="nucleotide sequence ID" value="NZ_AP024601.1"/>
</dbReference>
<evidence type="ECO:0000313" key="9">
    <source>
        <dbReference type="EMBL" id="BCU80803.1"/>
    </source>
</evidence>
<feature type="domain" description="Amino acid permease/ SLC12A" evidence="8">
    <location>
        <begin position="19"/>
        <end position="460"/>
    </location>
</feature>
<feature type="transmembrane region" description="Helical" evidence="7">
    <location>
        <begin position="199"/>
        <end position="218"/>
    </location>
</feature>
<dbReference type="FunFam" id="1.20.1740.10:FF:000001">
    <property type="entry name" value="Amino acid permease"/>
    <property type="match status" value="1"/>
</dbReference>
<protein>
    <submittedName>
        <fullName evidence="9">Amino acid permease</fullName>
    </submittedName>
</protein>
<feature type="transmembrane region" description="Helical" evidence="7">
    <location>
        <begin position="287"/>
        <end position="310"/>
    </location>
</feature>
<dbReference type="PANTHER" id="PTHR43495">
    <property type="entry name" value="GABA PERMEASE"/>
    <property type="match status" value="1"/>
</dbReference>
<feature type="transmembrane region" description="Helical" evidence="7">
    <location>
        <begin position="126"/>
        <end position="145"/>
    </location>
</feature>
<dbReference type="PANTHER" id="PTHR43495:SF5">
    <property type="entry name" value="GAMMA-AMINOBUTYRIC ACID PERMEASE"/>
    <property type="match status" value="1"/>
</dbReference>
<dbReference type="KEGG" id="pabs:JIR001_05860"/>
<feature type="transmembrane region" description="Helical" evidence="7">
    <location>
        <begin position="53"/>
        <end position="75"/>
    </location>
</feature>
<name>A0A8D5UDN8_9BACL</name>
<feature type="transmembrane region" description="Helical" evidence="7">
    <location>
        <begin position="408"/>
        <end position="429"/>
    </location>
</feature>
<keyword evidence="3 7" id="KW-0812">Transmembrane</keyword>
<dbReference type="GO" id="GO:0055085">
    <property type="term" value="P:transmembrane transport"/>
    <property type="evidence" value="ECO:0007669"/>
    <property type="project" value="InterPro"/>
</dbReference>
<sequence length="475" mass="51960">MAQIGIQDQQLQRSMKSRHLFMIALGGVIGTGLFQGSGYTINTAGPLGAVLSYLVGGFVMYLTMLCLGELAVAMPEAGSFQSYATKFISPAVGFTIGWVYWLNWALTVGLELTSIGMTLGRWLPDVPVWVWCALFAFLLFLFNAFSARSYAELEFWFSSIKVITIVLFIILGGAAMFGMLHLKGTHSAPMFTHFTKDGLLPNGIVAILMTMITVNFSFQGTELVGIASGESEKPEKTIPKAIRNTVWRTLVFFVLAMTVLAALIPWQKAGVMESPFVYVLDQMGIPYAADIMNFVILTALLSVANSGLYASSRMLWSMSKDGMAPSFFSKLTRRGIPIRALLASLAVALLSLLTSVYAADTVYLWLISAAGMGAVVVWISIAASQFFFRKRFLAEGGKLEDLKYRTPFYPVVPILAFTLNTIVLFSMGLIPDQRIALICGIPLIVIIYLTYVLKQKFGSPVVKTSQEASARTGTE</sequence>
<gene>
    <name evidence="9" type="ORF">JIR001_05860</name>
</gene>
<feature type="transmembrane region" description="Helical" evidence="7">
    <location>
        <begin position="87"/>
        <end position="106"/>
    </location>
</feature>
<feature type="transmembrane region" description="Helical" evidence="7">
    <location>
        <begin position="157"/>
        <end position="179"/>
    </location>
</feature>
<feature type="transmembrane region" description="Helical" evidence="7">
    <location>
        <begin position="435"/>
        <end position="453"/>
    </location>
</feature>
<evidence type="ECO:0000256" key="6">
    <source>
        <dbReference type="ARBA" id="ARBA00023136"/>
    </source>
</evidence>
<feature type="transmembrane region" description="Helical" evidence="7">
    <location>
        <begin position="365"/>
        <end position="388"/>
    </location>
</feature>
<evidence type="ECO:0000256" key="7">
    <source>
        <dbReference type="SAM" id="Phobius"/>
    </source>
</evidence>
<keyword evidence="6 7" id="KW-0472">Membrane</keyword>
<evidence type="ECO:0000259" key="8">
    <source>
        <dbReference type="Pfam" id="PF00324"/>
    </source>
</evidence>
<comment type="subcellular location">
    <subcellularLocation>
        <location evidence="1">Membrane</location>
        <topology evidence="1">Multi-pass membrane protein</topology>
    </subcellularLocation>
</comment>
<dbReference type="InterPro" id="IPR004841">
    <property type="entry name" value="AA-permease/SLC12A_dom"/>
</dbReference>
<organism evidence="9 10">
    <name type="scientific">Polycladomyces abyssicola</name>
    <dbReference type="NCBI Taxonomy" id="1125966"/>
    <lineage>
        <taxon>Bacteria</taxon>
        <taxon>Bacillati</taxon>
        <taxon>Bacillota</taxon>
        <taxon>Bacilli</taxon>
        <taxon>Bacillales</taxon>
        <taxon>Thermoactinomycetaceae</taxon>
        <taxon>Polycladomyces</taxon>
    </lineage>
</organism>
<accession>A0A8D5UDN8</accession>
<dbReference type="AlphaFoldDB" id="A0A8D5UDN8"/>
<dbReference type="PIRSF" id="PIRSF006060">
    <property type="entry name" value="AA_transporter"/>
    <property type="match status" value="1"/>
</dbReference>
<keyword evidence="10" id="KW-1185">Reference proteome</keyword>
<dbReference type="Proteomes" id="UP000677436">
    <property type="component" value="Chromosome"/>
</dbReference>
<evidence type="ECO:0000313" key="10">
    <source>
        <dbReference type="Proteomes" id="UP000677436"/>
    </source>
</evidence>
<evidence type="ECO:0000256" key="4">
    <source>
        <dbReference type="ARBA" id="ARBA00022970"/>
    </source>
</evidence>
<feature type="transmembrane region" description="Helical" evidence="7">
    <location>
        <begin position="246"/>
        <end position="267"/>
    </location>
</feature>
<dbReference type="InterPro" id="IPR004840">
    <property type="entry name" value="Amino_acid_permease_CS"/>
</dbReference>
<reference evidence="9" key="1">
    <citation type="journal article" date="2013" name="Int. J. Syst. Evol. Microbiol.">
        <title>Polycladomyces abyssicola gen. nov., sp. nov., a thermophilic filamentous bacterium isolated from hemipelagic sediment.</title>
        <authorList>
            <person name="Tsubouchi T."/>
            <person name="Shimane Y."/>
            <person name="Mori K."/>
            <person name="Usui K."/>
            <person name="Hiraki T."/>
            <person name="Tame A."/>
            <person name="Uematsu K."/>
            <person name="Maruyama T."/>
            <person name="Hatada Y."/>
        </authorList>
    </citation>
    <scope>NUCLEOTIDE SEQUENCE</scope>
    <source>
        <strain evidence="9">JIR-001</strain>
    </source>
</reference>
<evidence type="ECO:0000256" key="2">
    <source>
        <dbReference type="ARBA" id="ARBA00022448"/>
    </source>
</evidence>
<feature type="transmembrane region" description="Helical" evidence="7">
    <location>
        <begin position="20"/>
        <end position="41"/>
    </location>
</feature>
<dbReference type="GO" id="GO:0006865">
    <property type="term" value="P:amino acid transport"/>
    <property type="evidence" value="ECO:0007669"/>
    <property type="project" value="UniProtKB-KW"/>
</dbReference>
<dbReference type="Pfam" id="PF00324">
    <property type="entry name" value="AA_permease"/>
    <property type="match status" value="1"/>
</dbReference>
<evidence type="ECO:0000256" key="1">
    <source>
        <dbReference type="ARBA" id="ARBA00004141"/>
    </source>
</evidence>
<dbReference type="Gene3D" id="1.20.1740.10">
    <property type="entry name" value="Amino acid/polyamine transporter I"/>
    <property type="match status" value="1"/>
</dbReference>
<evidence type="ECO:0000256" key="3">
    <source>
        <dbReference type="ARBA" id="ARBA00022692"/>
    </source>
</evidence>